<evidence type="ECO:0000256" key="1">
    <source>
        <dbReference type="ARBA" id="ARBA00010617"/>
    </source>
</evidence>
<feature type="binding site" description="axial binding residue" evidence="7">
    <location>
        <position position="404"/>
    </location>
    <ligand>
        <name>heme</name>
        <dbReference type="ChEBI" id="CHEBI:30413"/>
    </ligand>
    <ligandPart>
        <name>Fe</name>
        <dbReference type="ChEBI" id="CHEBI:18248"/>
    </ligandPart>
</feature>
<dbReference type="InterPro" id="IPR001128">
    <property type="entry name" value="Cyt_P450"/>
</dbReference>
<keyword evidence="6 8" id="KW-0503">Monooxygenase</keyword>
<evidence type="ECO:0000256" key="5">
    <source>
        <dbReference type="ARBA" id="ARBA00023004"/>
    </source>
</evidence>
<gene>
    <name evidence="9" type="ORF">DLJ46_28215</name>
</gene>
<dbReference type="InterPro" id="IPR036396">
    <property type="entry name" value="Cyt_P450_sf"/>
</dbReference>
<evidence type="ECO:0000313" key="10">
    <source>
        <dbReference type="Proteomes" id="UP000245683"/>
    </source>
</evidence>
<evidence type="ECO:0000256" key="6">
    <source>
        <dbReference type="ARBA" id="ARBA00023033"/>
    </source>
</evidence>
<evidence type="ECO:0000256" key="7">
    <source>
        <dbReference type="PIRSR" id="PIRSR602401-1"/>
    </source>
</evidence>
<dbReference type="Proteomes" id="UP000245683">
    <property type="component" value="Unassembled WGS sequence"/>
</dbReference>
<dbReference type="EMBL" id="QGSV01000363">
    <property type="protein sequence ID" value="PWU44021.1"/>
    <property type="molecule type" value="Genomic_DNA"/>
</dbReference>
<evidence type="ECO:0000256" key="4">
    <source>
        <dbReference type="ARBA" id="ARBA00023002"/>
    </source>
</evidence>
<dbReference type="GO" id="GO:0016705">
    <property type="term" value="F:oxidoreductase activity, acting on paired donors, with incorporation or reduction of molecular oxygen"/>
    <property type="evidence" value="ECO:0007669"/>
    <property type="project" value="InterPro"/>
</dbReference>
<dbReference type="InterPro" id="IPR002401">
    <property type="entry name" value="Cyt_P450_E_grp-I"/>
</dbReference>
<dbReference type="GO" id="GO:0020037">
    <property type="term" value="F:heme binding"/>
    <property type="evidence" value="ECO:0007669"/>
    <property type="project" value="InterPro"/>
</dbReference>
<dbReference type="Pfam" id="PF00067">
    <property type="entry name" value="p450"/>
    <property type="match status" value="1"/>
</dbReference>
<dbReference type="PROSITE" id="PS00086">
    <property type="entry name" value="CYTOCHROME_P450"/>
    <property type="match status" value="1"/>
</dbReference>
<dbReference type="PRINTS" id="PR00385">
    <property type="entry name" value="P450"/>
</dbReference>
<dbReference type="PANTHER" id="PTHR24291:SF50">
    <property type="entry name" value="BIFUNCTIONAL ALBAFLAVENONE MONOOXYGENASE_TERPENE SYNTHASE"/>
    <property type="match status" value="1"/>
</dbReference>
<keyword evidence="3 7" id="KW-0479">Metal-binding</keyword>
<dbReference type="Gene3D" id="1.10.630.10">
    <property type="entry name" value="Cytochrome P450"/>
    <property type="match status" value="1"/>
</dbReference>
<dbReference type="PANTHER" id="PTHR24291">
    <property type="entry name" value="CYTOCHROME P450 FAMILY 4"/>
    <property type="match status" value="1"/>
</dbReference>
<evidence type="ECO:0000256" key="2">
    <source>
        <dbReference type="ARBA" id="ARBA00022617"/>
    </source>
</evidence>
<evidence type="ECO:0000256" key="8">
    <source>
        <dbReference type="RuleBase" id="RU000461"/>
    </source>
</evidence>
<keyword evidence="5 7" id="KW-0408">Iron</keyword>
<dbReference type="OrthoDB" id="9764248at2"/>
<dbReference type="RefSeq" id="WP_109947579.1">
    <property type="nucleotide sequence ID" value="NZ_QGGF01000534.1"/>
</dbReference>
<comment type="cofactor">
    <cofactor evidence="7">
        <name>heme</name>
        <dbReference type="ChEBI" id="CHEBI:30413"/>
    </cofactor>
</comment>
<dbReference type="PRINTS" id="PR00463">
    <property type="entry name" value="EP450I"/>
</dbReference>
<name>A0A317JTB3_9ACTN</name>
<sequence>MADLKTVDSPSRSPRVAPLHRTLPGLLRDPLRELVSIADAAPDEVVRLNLGPVRPYLVTEPSHVQRVLRDNAANYSRGGQGLLWRPVRRFTGDGILSDGPEWQASRARMQPYFTAKRIDSLVDTMSRAVSDAIDEFEEPARTGQWLDAGAEFGRVICRAISSVFFADRVTIADQMRIVAAQDAIVKALSARLLLPFVPDAFPLPGDRAFRCAVGMIDDIMLPLVRAERDQPRDDDDLLAALTRARDDDGRPLDERRIRDDVVSMFATATETTYALLTWLLPVLDTHPEVAERLYAELEEVVVPGEVVTREQLGRLTYTRLVLDELLRMYPPGWLLPRSAVADDEIGGTRIKAGSTVIVSSYISQRLARYWERPNDFDPERFRDAQHRRNHRYAYFPFGGGPHQCIGMYLFNLEAPLVVATLLSRYRFRLRQPGVPPVHLTVNLRPGRTVEVALTPLPRRGQA</sequence>
<keyword evidence="10" id="KW-1185">Reference proteome</keyword>
<organism evidence="9 10">
    <name type="scientific">Micromonospora globispora</name>
    <dbReference type="NCBI Taxonomy" id="1450148"/>
    <lineage>
        <taxon>Bacteria</taxon>
        <taxon>Bacillati</taxon>
        <taxon>Actinomycetota</taxon>
        <taxon>Actinomycetes</taxon>
        <taxon>Micromonosporales</taxon>
        <taxon>Micromonosporaceae</taxon>
        <taxon>Micromonospora</taxon>
    </lineage>
</organism>
<keyword evidence="2 7" id="KW-0349">Heme</keyword>
<evidence type="ECO:0000313" key="9">
    <source>
        <dbReference type="EMBL" id="PWU44021.1"/>
    </source>
</evidence>
<evidence type="ECO:0000256" key="3">
    <source>
        <dbReference type="ARBA" id="ARBA00022723"/>
    </source>
</evidence>
<comment type="caution">
    <text evidence="9">The sequence shown here is derived from an EMBL/GenBank/DDBJ whole genome shotgun (WGS) entry which is preliminary data.</text>
</comment>
<dbReference type="GO" id="GO:0005506">
    <property type="term" value="F:iron ion binding"/>
    <property type="evidence" value="ECO:0007669"/>
    <property type="project" value="InterPro"/>
</dbReference>
<dbReference type="InterPro" id="IPR050196">
    <property type="entry name" value="Cytochrome_P450_Monoox"/>
</dbReference>
<dbReference type="InterPro" id="IPR017972">
    <property type="entry name" value="Cyt_P450_CS"/>
</dbReference>
<reference evidence="10" key="1">
    <citation type="submission" date="2018-05" db="EMBL/GenBank/DDBJ databases">
        <title>Micromonospora globispora sp. nov. and Micromonospora rugosa sp. nov., isolated from marine sediment.</title>
        <authorList>
            <person name="Carro L."/>
            <person name="Aysel V."/>
            <person name="Cetin D."/>
            <person name="Igual J.M."/>
            <person name="Klenk H.-P."/>
            <person name="Trujillo M.E."/>
            <person name="Sahin N."/>
        </authorList>
    </citation>
    <scope>NUCLEOTIDE SEQUENCE [LARGE SCALE GENOMIC DNA]</scope>
    <source>
        <strain evidence="10">S2904</strain>
    </source>
</reference>
<dbReference type="GO" id="GO:0004497">
    <property type="term" value="F:monooxygenase activity"/>
    <property type="evidence" value="ECO:0007669"/>
    <property type="project" value="UniProtKB-KW"/>
</dbReference>
<accession>A0A317JTB3</accession>
<keyword evidence="4 8" id="KW-0560">Oxidoreductase</keyword>
<dbReference type="AlphaFoldDB" id="A0A317JTB3"/>
<dbReference type="SUPFAM" id="SSF48264">
    <property type="entry name" value="Cytochrome P450"/>
    <property type="match status" value="1"/>
</dbReference>
<protein>
    <submittedName>
        <fullName evidence="9">Cytochrome P450</fullName>
    </submittedName>
</protein>
<proteinExistence type="inferred from homology"/>
<comment type="similarity">
    <text evidence="1 8">Belongs to the cytochrome P450 family.</text>
</comment>